<feature type="compositionally biased region" description="Low complexity" evidence="1">
    <location>
        <begin position="261"/>
        <end position="272"/>
    </location>
</feature>
<proteinExistence type="predicted"/>
<feature type="region of interest" description="Disordered" evidence="1">
    <location>
        <begin position="114"/>
        <end position="290"/>
    </location>
</feature>
<name>A0A4U0U9L8_9PEZI</name>
<feature type="region of interest" description="Disordered" evidence="1">
    <location>
        <begin position="562"/>
        <end position="582"/>
    </location>
</feature>
<evidence type="ECO:0000313" key="3">
    <source>
        <dbReference type="Proteomes" id="UP000308549"/>
    </source>
</evidence>
<dbReference type="AlphaFoldDB" id="A0A4U0U9L8"/>
<reference evidence="2 3" key="1">
    <citation type="submission" date="2017-03" db="EMBL/GenBank/DDBJ databases">
        <title>Genomes of endolithic fungi from Antarctica.</title>
        <authorList>
            <person name="Coleine C."/>
            <person name="Masonjones S."/>
            <person name="Stajich J.E."/>
        </authorList>
    </citation>
    <scope>NUCLEOTIDE SEQUENCE [LARGE SCALE GENOMIC DNA]</scope>
    <source>
        <strain evidence="2 3">CCFEE 6315</strain>
    </source>
</reference>
<feature type="region of interest" description="Disordered" evidence="1">
    <location>
        <begin position="304"/>
        <end position="385"/>
    </location>
</feature>
<accession>A0A4U0U9L8</accession>
<keyword evidence="3" id="KW-1185">Reference proteome</keyword>
<organism evidence="2 3">
    <name type="scientific">Salinomyces thailandicus</name>
    <dbReference type="NCBI Taxonomy" id="706561"/>
    <lineage>
        <taxon>Eukaryota</taxon>
        <taxon>Fungi</taxon>
        <taxon>Dikarya</taxon>
        <taxon>Ascomycota</taxon>
        <taxon>Pezizomycotina</taxon>
        <taxon>Dothideomycetes</taxon>
        <taxon>Dothideomycetidae</taxon>
        <taxon>Mycosphaerellales</taxon>
        <taxon>Teratosphaeriaceae</taxon>
        <taxon>Salinomyces</taxon>
    </lineage>
</organism>
<feature type="compositionally biased region" description="Polar residues" evidence="1">
    <location>
        <begin position="42"/>
        <end position="51"/>
    </location>
</feature>
<evidence type="ECO:0000256" key="1">
    <source>
        <dbReference type="SAM" id="MobiDB-lite"/>
    </source>
</evidence>
<feature type="compositionally biased region" description="Low complexity" evidence="1">
    <location>
        <begin position="213"/>
        <end position="226"/>
    </location>
</feature>
<gene>
    <name evidence="2" type="ORF">B0A50_01279</name>
</gene>
<feature type="compositionally biased region" description="Low complexity" evidence="1">
    <location>
        <begin position="318"/>
        <end position="328"/>
    </location>
</feature>
<feature type="region of interest" description="Disordered" evidence="1">
    <location>
        <begin position="751"/>
        <end position="772"/>
    </location>
</feature>
<evidence type="ECO:0000313" key="2">
    <source>
        <dbReference type="EMBL" id="TKA32033.1"/>
    </source>
</evidence>
<comment type="caution">
    <text evidence="2">The sequence shown here is derived from an EMBL/GenBank/DDBJ whole genome shotgun (WGS) entry which is preliminary data.</text>
</comment>
<protein>
    <recommendedName>
        <fullName evidence="4">BTB domain-containing protein</fullName>
    </recommendedName>
</protein>
<sequence length="772" mass="83428">MQPSSKANGTALQANGRRRPMPDRVVPAIPLPLSRPRPAKGQQASHRTSTSDARAGAADADQQHTQETLAVERTPPAANGVATAEEVQLVQPLGNGVEVLAGTPVSRGNAAVSIATEPTPEPVSSEAAKVATPRQPVTEPQTSSTSPSARKMSDKFDMRPLRTELPPAFIPSLSEQPTPRSAASSVQTGMLPPARGHPGQQSVGSIVFGGLDSSASSPAPPQSAGSVYQLSPYPPITNVPPSQFVPQNHAHHVSEPYTQRGANPGYGPPNGAWNMRQGYHAQPPWLQNHPHQSQFRYAPHEAFAPPDVRQTNGHYSRSRSASQASSAAPKPADDLQSPTGPESAANRVAYDPPRPHFAPAPPNFRHYHPGHHAQPQPMPQPDLNYSYENTQALRDHVLSRFATTDFADCHVHIAGDGEAEGHHFDSHKLILSRSSTLIDMIRHSESSAGPNGKTQMHISLHRRYHSLGAFLDSIRYLYGGPLLSLEHLRHLGGSDVHHNNEHRMEIALQHIATGAWLKLSAVASGGIDAAGSLIHWDTIPNLLAFALDGGLSSLWAVEDGSEDRASTSSSDDSLGRPEILGRPTYDPYSTQLLHRMIDFVVHLLPPNFYVDASAPQLASCPRLPSLPIGHESKTSRSDPRLSKIRFGEVPVADHQRPSMVTTTISSLLLSLPFALLKCILEHDLLAVKLGPDTVGSIMRQVVAEREVRRKRMLHARPAGRSEDPVDAPLLPNLFWEEEVEASGQHRVGLRLARRRKGIDTPPSSGAASDRSK</sequence>
<feature type="compositionally biased region" description="Basic and acidic residues" evidence="1">
    <location>
        <begin position="151"/>
        <end position="162"/>
    </location>
</feature>
<dbReference type="OrthoDB" id="5329403at2759"/>
<feature type="compositionally biased region" description="Polar residues" evidence="1">
    <location>
        <begin position="1"/>
        <end position="13"/>
    </location>
</feature>
<evidence type="ECO:0008006" key="4">
    <source>
        <dbReference type="Google" id="ProtNLM"/>
    </source>
</evidence>
<dbReference type="Proteomes" id="UP000308549">
    <property type="component" value="Unassembled WGS sequence"/>
</dbReference>
<feature type="compositionally biased region" description="Polar residues" evidence="1">
    <location>
        <begin position="173"/>
        <end position="188"/>
    </location>
</feature>
<feature type="compositionally biased region" description="Polar residues" evidence="1">
    <location>
        <begin position="138"/>
        <end position="148"/>
    </location>
</feature>
<dbReference type="EMBL" id="NAJL01000006">
    <property type="protein sequence ID" value="TKA32033.1"/>
    <property type="molecule type" value="Genomic_DNA"/>
</dbReference>
<feature type="region of interest" description="Disordered" evidence="1">
    <location>
        <begin position="1"/>
        <end position="83"/>
    </location>
</feature>